<organism evidence="1">
    <name type="scientific">uncultured prokaryote</name>
    <dbReference type="NCBI Taxonomy" id="198431"/>
    <lineage>
        <taxon>unclassified sequences</taxon>
        <taxon>environmental samples</taxon>
    </lineage>
</organism>
<reference evidence="1" key="1">
    <citation type="submission" date="2015-06" db="EMBL/GenBank/DDBJ databases">
        <authorList>
            <person name="Joergensen T."/>
        </authorList>
    </citation>
    <scope>NUCLEOTIDE SEQUENCE</scope>
    <source>
        <strain evidence="1">RGFK1528</strain>
    </source>
</reference>
<name>A0A0H5Q5U5_9ZZZZ</name>
<accession>A0A0H5Q5U5</accession>
<reference evidence="1" key="2">
    <citation type="submission" date="2015-07" db="EMBL/GenBank/DDBJ databases">
        <title>Plasmids, circular viruses and viroids from rat gut.</title>
        <authorList>
            <person name="Jorgensen T.J."/>
            <person name="Hansen M.A."/>
            <person name="Xu Z."/>
            <person name="Tabak M.A."/>
            <person name="Sorensen S.J."/>
            <person name="Hansen L.H."/>
        </authorList>
    </citation>
    <scope>NUCLEOTIDE SEQUENCE</scope>
    <source>
        <strain evidence="1">RGFK1528</strain>
    </source>
</reference>
<evidence type="ECO:0000313" key="1">
    <source>
        <dbReference type="EMBL" id="CRY97401.1"/>
    </source>
</evidence>
<proteinExistence type="predicted"/>
<dbReference type="AlphaFoldDB" id="A0A0H5Q5U5"/>
<dbReference type="EMBL" id="LN854063">
    <property type="protein sequence ID" value="CRY97401.1"/>
    <property type="molecule type" value="Genomic_DNA"/>
</dbReference>
<protein>
    <submittedName>
        <fullName evidence="1">Uncharacterized protein</fullName>
    </submittedName>
</protein>
<sequence>MGRPKTELEGVHTSRTDLVVVIAVGEGAARRICNVHVPIADLLETNVGHLISREAARSLIAAWTDVPLDWE</sequence>